<protein>
    <submittedName>
        <fullName evidence="1">Uncharacterized protein</fullName>
    </submittedName>
</protein>
<organism evidence="1 2">
    <name type="scientific">Entomophthora muscae</name>
    <dbReference type="NCBI Taxonomy" id="34485"/>
    <lineage>
        <taxon>Eukaryota</taxon>
        <taxon>Fungi</taxon>
        <taxon>Fungi incertae sedis</taxon>
        <taxon>Zoopagomycota</taxon>
        <taxon>Entomophthoromycotina</taxon>
        <taxon>Entomophthoromycetes</taxon>
        <taxon>Entomophthorales</taxon>
        <taxon>Entomophthoraceae</taxon>
        <taxon>Entomophthora</taxon>
    </lineage>
</organism>
<reference evidence="1" key="1">
    <citation type="submission" date="2022-04" db="EMBL/GenBank/DDBJ databases">
        <title>Genome of the entomopathogenic fungus Entomophthora muscae.</title>
        <authorList>
            <person name="Elya C."/>
            <person name="Lovett B.R."/>
            <person name="Lee E."/>
            <person name="Macias A.M."/>
            <person name="Hajek A.E."/>
            <person name="De Bivort B.L."/>
            <person name="Kasson M.T."/>
            <person name="De Fine Licht H.H."/>
            <person name="Stajich J.E."/>
        </authorList>
    </citation>
    <scope>NUCLEOTIDE SEQUENCE</scope>
    <source>
        <strain evidence="1">Berkeley</strain>
    </source>
</reference>
<name>A0ACC2RSD9_9FUNG</name>
<accession>A0ACC2RSD9</accession>
<sequence>MKLLCIAALIGLTCCCFKNYNQYTRDTCHALKAKPYIKLDNSKFGALIEGTSVNPSGQIFAVNFGSNYSTNQLGQIYPEQKLIFKDDRPKSFLNAIRFMNSTTAFAADAANHHILKLKIDPVTNLVVESSIFCSDPTMIQPNDLVLSSTGYIFTSEMRSIDNNTSTDGDIWVCSPSGQAKRLALLGRTNGIELSPKEDYLYVSESYNLFRKPIVQKVWRYKVNVHTGEISSPALWIDFGKFDNSSRNDVDGMRADVYGNLFITRHGKGEVKVFNPNAENIATISLSFPRPTNLEFGGLRGSTLFIAGQCPEFPIEEIGMGCMDSIDLESQGAGYSRISITTPNYKYPSPYHSNMPSNLRV</sequence>
<dbReference type="Proteomes" id="UP001165960">
    <property type="component" value="Unassembled WGS sequence"/>
</dbReference>
<gene>
    <name evidence="1" type="ORF">DSO57_1028368</name>
</gene>
<keyword evidence="2" id="KW-1185">Reference proteome</keyword>
<evidence type="ECO:0000313" key="2">
    <source>
        <dbReference type="Proteomes" id="UP001165960"/>
    </source>
</evidence>
<dbReference type="EMBL" id="QTSX02006569">
    <property type="protein sequence ID" value="KAJ9053019.1"/>
    <property type="molecule type" value="Genomic_DNA"/>
</dbReference>
<evidence type="ECO:0000313" key="1">
    <source>
        <dbReference type="EMBL" id="KAJ9053019.1"/>
    </source>
</evidence>
<proteinExistence type="predicted"/>
<comment type="caution">
    <text evidence="1">The sequence shown here is derived from an EMBL/GenBank/DDBJ whole genome shotgun (WGS) entry which is preliminary data.</text>
</comment>